<accession>A0ABR3G8W8</accession>
<keyword evidence="7 8" id="KW-0472">Membrane</keyword>
<name>A0ABR3G8W8_9PEZI</name>
<comment type="similarity">
    <text evidence="3 8">Belongs to the ATP25 family.</text>
</comment>
<evidence type="ECO:0000256" key="5">
    <source>
        <dbReference type="ARBA" id="ARBA00022946"/>
    </source>
</evidence>
<keyword evidence="4 8" id="KW-0999">Mitochondrion inner membrane</keyword>
<evidence type="ECO:0000256" key="7">
    <source>
        <dbReference type="ARBA" id="ARBA00023136"/>
    </source>
</evidence>
<evidence type="ECO:0000256" key="2">
    <source>
        <dbReference type="ARBA" id="ARBA00004443"/>
    </source>
</evidence>
<dbReference type="Gene3D" id="3.30.460.10">
    <property type="entry name" value="Beta Polymerase, domain 2"/>
    <property type="match status" value="1"/>
</dbReference>
<evidence type="ECO:0000256" key="8">
    <source>
        <dbReference type="RuleBase" id="RU367062"/>
    </source>
</evidence>
<keyword evidence="5 8" id="KW-0809">Transit peptide</keyword>
<feature type="region of interest" description="Disordered" evidence="9">
    <location>
        <begin position="358"/>
        <end position="389"/>
    </location>
</feature>
<reference evidence="10 11" key="1">
    <citation type="submission" date="2024-02" db="EMBL/GenBank/DDBJ databases">
        <title>Discinaceae phylogenomics.</title>
        <authorList>
            <person name="Dirks A.C."/>
            <person name="James T.Y."/>
        </authorList>
    </citation>
    <scope>NUCLEOTIDE SEQUENCE [LARGE SCALE GENOMIC DNA]</scope>
    <source>
        <strain evidence="10 11">ACD0624</strain>
    </source>
</reference>
<evidence type="ECO:0000256" key="4">
    <source>
        <dbReference type="ARBA" id="ARBA00022792"/>
    </source>
</evidence>
<evidence type="ECO:0000256" key="3">
    <source>
        <dbReference type="ARBA" id="ARBA00010787"/>
    </source>
</evidence>
<dbReference type="Pfam" id="PF02410">
    <property type="entry name" value="RsfS"/>
    <property type="match status" value="1"/>
</dbReference>
<protein>
    <recommendedName>
        <fullName evidence="8">ATPase synthesis protein 25</fullName>
    </recommendedName>
</protein>
<dbReference type="PANTHER" id="PTHR28087:SF1">
    <property type="entry name" value="ATPASE SYNTHESIS PROTEIN 25, MITOCHONDRIAL"/>
    <property type="match status" value="1"/>
</dbReference>
<dbReference type="InterPro" id="IPR043519">
    <property type="entry name" value="NT_sf"/>
</dbReference>
<feature type="compositionally biased region" description="Polar residues" evidence="9">
    <location>
        <begin position="358"/>
        <end position="370"/>
    </location>
</feature>
<evidence type="ECO:0000313" key="10">
    <source>
        <dbReference type="EMBL" id="KAL0632391.1"/>
    </source>
</evidence>
<evidence type="ECO:0000313" key="11">
    <source>
        <dbReference type="Proteomes" id="UP001447188"/>
    </source>
</evidence>
<keyword evidence="11" id="KW-1185">Reference proteome</keyword>
<comment type="function">
    <text evidence="1">Probable mitochondrial mRNA stabilization factor.</text>
</comment>
<comment type="function">
    <text evidence="8">Mitochondrial mRNA stabilization factor.</text>
</comment>
<dbReference type="SUPFAM" id="SSF81301">
    <property type="entry name" value="Nucleotidyltransferase"/>
    <property type="match status" value="1"/>
</dbReference>
<organism evidence="10 11">
    <name type="scientific">Discina gigas</name>
    <dbReference type="NCBI Taxonomy" id="1032678"/>
    <lineage>
        <taxon>Eukaryota</taxon>
        <taxon>Fungi</taxon>
        <taxon>Dikarya</taxon>
        <taxon>Ascomycota</taxon>
        <taxon>Pezizomycotina</taxon>
        <taxon>Pezizomycetes</taxon>
        <taxon>Pezizales</taxon>
        <taxon>Discinaceae</taxon>
        <taxon>Discina</taxon>
    </lineage>
</organism>
<feature type="compositionally biased region" description="Basic residues" evidence="9">
    <location>
        <begin position="372"/>
        <end position="381"/>
    </location>
</feature>
<dbReference type="Proteomes" id="UP001447188">
    <property type="component" value="Unassembled WGS sequence"/>
</dbReference>
<evidence type="ECO:0000256" key="1">
    <source>
        <dbReference type="ARBA" id="ARBA00003470"/>
    </source>
</evidence>
<keyword evidence="6 8" id="KW-0496">Mitochondrion</keyword>
<comment type="caution">
    <text evidence="10">The sequence shown here is derived from an EMBL/GenBank/DDBJ whole genome shotgun (WGS) entry which is preliminary data.</text>
</comment>
<gene>
    <name evidence="10" type="primary">ATP25</name>
    <name evidence="10" type="ORF">Q9L58_008714</name>
</gene>
<dbReference type="EMBL" id="JBBBZM010000171">
    <property type="protein sequence ID" value="KAL0632391.1"/>
    <property type="molecule type" value="Genomic_DNA"/>
</dbReference>
<comment type="subcellular location">
    <subcellularLocation>
        <location evidence="2 8">Mitochondrion inner membrane</location>
        <topology evidence="2 8">Peripheral membrane protein</topology>
        <orientation evidence="2 8">Matrix side</orientation>
    </subcellularLocation>
</comment>
<evidence type="ECO:0000256" key="6">
    <source>
        <dbReference type="ARBA" id="ARBA00023128"/>
    </source>
</evidence>
<evidence type="ECO:0000256" key="9">
    <source>
        <dbReference type="SAM" id="MobiDB-lite"/>
    </source>
</evidence>
<dbReference type="PANTHER" id="PTHR28087">
    <property type="entry name" value="ATPASE SYNTHESIS PROTEIN 25, MITOCHONDRIAL"/>
    <property type="match status" value="1"/>
</dbReference>
<proteinExistence type="inferred from homology"/>
<sequence length="795" mass="88694">MAARWLASQGARCPSCSASLLNSIFATQLRLPAAGRYRAPVLQRRAFHRSTVRFNTTARPGEIAAESVTTISEVVKEEFSVSSTEVATESNVELIEGEFSPSNEEVATEHTTVGITREAFSEEAILEPALEAVEKKADPVPWFLRVETPRLTSHPLVERQALPEPPPDSPPALEPLIKHLSQELGINDLSLLDLRAMDPPPAIGPNTIMIIGNARSERHLHISADKTCRWLRSEWKMAPHADGLLGRNEIKIKNRRLKKRGKLVNTETGAVEGVGWICVDVRSQGLVVQLFTKERREEINLEKLWGKFLNKGSSVAKPVSIQEISREKEPVEDVEVKYTPPAPVVRLGVGLSAGSGFPRTQTRSFHTTPHQHILKKTKPKPPKAEAPYSVGDAKFRGVDVARCVERGRYWQLPKLPESSVRTERITISNLILRAQINHLKITYPGSNGSGSRTGPCSFLGSGPADTTSTEFLSILHRNLTSSKPTPGGFAYHLEFLTEAHRLQPSAYPVSCFLVHLNTMLAAKIPLVPEFYYLALRAISDSPQLRSSPLPWENSSTILIDTMEEVTEHMKAHCTQPNITIPEIQLCFFRALAPHLLDQVHTIAATICSRELVLLDRPIYHVWRKFPPLHVGTYTLDPRLSDIDAIITKANHSYTLREYQETLLTVYAMSGAWIAFWNRWKSMRYMCVHRDAELYGLVIGLLVMAENQNECLNAVRWLPGDMARELPGVGLTAGMARGMLRLVQIAEGERRTVGGIGEFGELRVRCEGVVERVRVREEKLKLLKVESGTRPEGVHV</sequence>
<dbReference type="InterPro" id="IPR040152">
    <property type="entry name" value="Atp25"/>
</dbReference>